<dbReference type="AlphaFoldDB" id="Q8DGK9"/>
<keyword evidence="6" id="KW-0378">Hydrolase</keyword>
<keyword evidence="13" id="KW-1185">Reference proteome</keyword>
<evidence type="ECO:0000256" key="3">
    <source>
        <dbReference type="ARBA" id="ARBA00007353"/>
    </source>
</evidence>
<evidence type="ECO:0000256" key="1">
    <source>
        <dbReference type="ARBA" id="ARBA00000553"/>
    </source>
</evidence>
<dbReference type="EMBL" id="BA000039">
    <property type="protein sequence ID" value="BAC09859.1"/>
    <property type="molecule type" value="Genomic_DNA"/>
</dbReference>
<protein>
    <recommendedName>
        <fullName evidence="11">Purine nucleoside phosphorylase</fullName>
    </recommendedName>
</protein>
<dbReference type="InterPro" id="IPR011324">
    <property type="entry name" value="Cytotoxic_necrot_fac-like_cat"/>
</dbReference>
<comment type="catalytic activity">
    <reaction evidence="10">
        <text>S-methyl-5'-thioadenosine + phosphate = 5-(methylsulfanyl)-alpha-D-ribose 1-phosphate + adenine</text>
        <dbReference type="Rhea" id="RHEA:11852"/>
        <dbReference type="ChEBI" id="CHEBI:16708"/>
        <dbReference type="ChEBI" id="CHEBI:17509"/>
        <dbReference type="ChEBI" id="CHEBI:43474"/>
        <dbReference type="ChEBI" id="CHEBI:58533"/>
        <dbReference type="EC" id="2.4.2.28"/>
    </reaction>
    <physiologicalReaction direction="left-to-right" evidence="10">
        <dbReference type="Rhea" id="RHEA:11853"/>
    </physiologicalReaction>
</comment>
<comment type="similarity">
    <text evidence="3 11">Belongs to the purine nucleoside phosphorylase YfiH/LACC1 family.</text>
</comment>
<dbReference type="PANTHER" id="PTHR30616">
    <property type="entry name" value="UNCHARACTERIZED PROTEIN YFIH"/>
    <property type="match status" value="1"/>
</dbReference>
<keyword evidence="5" id="KW-0479">Metal-binding</keyword>
<evidence type="ECO:0000256" key="6">
    <source>
        <dbReference type="ARBA" id="ARBA00022801"/>
    </source>
</evidence>
<evidence type="ECO:0000256" key="10">
    <source>
        <dbReference type="ARBA" id="ARBA00049893"/>
    </source>
</evidence>
<comment type="catalytic activity">
    <reaction evidence="9">
        <text>adenosine + phosphate = alpha-D-ribose 1-phosphate + adenine</text>
        <dbReference type="Rhea" id="RHEA:27642"/>
        <dbReference type="ChEBI" id="CHEBI:16335"/>
        <dbReference type="ChEBI" id="CHEBI:16708"/>
        <dbReference type="ChEBI" id="CHEBI:43474"/>
        <dbReference type="ChEBI" id="CHEBI:57720"/>
        <dbReference type="EC" id="2.4.2.1"/>
    </reaction>
    <physiologicalReaction direction="left-to-right" evidence="9">
        <dbReference type="Rhea" id="RHEA:27643"/>
    </physiologicalReaction>
</comment>
<evidence type="ECO:0000313" key="13">
    <source>
        <dbReference type="Proteomes" id="UP000000440"/>
    </source>
</evidence>
<comment type="catalytic activity">
    <reaction evidence="1">
        <text>inosine + phosphate = alpha-D-ribose 1-phosphate + hypoxanthine</text>
        <dbReference type="Rhea" id="RHEA:27646"/>
        <dbReference type="ChEBI" id="CHEBI:17368"/>
        <dbReference type="ChEBI" id="CHEBI:17596"/>
        <dbReference type="ChEBI" id="CHEBI:43474"/>
        <dbReference type="ChEBI" id="CHEBI:57720"/>
        <dbReference type="EC" id="2.4.2.1"/>
    </reaction>
    <physiologicalReaction direction="left-to-right" evidence="1">
        <dbReference type="Rhea" id="RHEA:27647"/>
    </physiologicalReaction>
</comment>
<dbReference type="GO" id="GO:0017061">
    <property type="term" value="F:S-methyl-5-thioadenosine phosphorylase activity"/>
    <property type="evidence" value="ECO:0007669"/>
    <property type="project" value="UniProtKB-EC"/>
</dbReference>
<comment type="function">
    <text evidence="2">Purine nucleoside enzyme that catalyzes the phosphorolysis of adenosine and inosine nucleosides, yielding D-ribose 1-phosphate and the respective free bases, adenine and hypoxanthine. Also catalyzes the phosphorolysis of S-methyl-5'-thioadenosine into adenine and S-methyl-5-thio-alpha-D-ribose 1-phosphate. Also has adenosine deaminase activity.</text>
</comment>
<evidence type="ECO:0000256" key="2">
    <source>
        <dbReference type="ARBA" id="ARBA00003215"/>
    </source>
</evidence>
<dbReference type="Gene3D" id="3.60.140.10">
    <property type="entry name" value="CNF1/YfiH-like putative cysteine hydrolases"/>
    <property type="match status" value="1"/>
</dbReference>
<dbReference type="Pfam" id="PF02578">
    <property type="entry name" value="Cu-oxidase_4"/>
    <property type="match status" value="1"/>
</dbReference>
<dbReference type="Proteomes" id="UP000000440">
    <property type="component" value="Chromosome"/>
</dbReference>
<dbReference type="InterPro" id="IPR003730">
    <property type="entry name" value="Cu_polyphenol_OxRdtase"/>
</dbReference>
<evidence type="ECO:0000256" key="8">
    <source>
        <dbReference type="ARBA" id="ARBA00047989"/>
    </source>
</evidence>
<dbReference type="SUPFAM" id="SSF64438">
    <property type="entry name" value="CNF1/YfiH-like putative cysteine hydrolases"/>
    <property type="match status" value="1"/>
</dbReference>
<dbReference type="PANTHER" id="PTHR30616:SF2">
    <property type="entry name" value="PURINE NUCLEOSIDE PHOSPHORYLASE LACC1"/>
    <property type="match status" value="1"/>
</dbReference>
<comment type="catalytic activity">
    <reaction evidence="8">
        <text>adenosine + H2O + H(+) = inosine + NH4(+)</text>
        <dbReference type="Rhea" id="RHEA:24408"/>
        <dbReference type="ChEBI" id="CHEBI:15377"/>
        <dbReference type="ChEBI" id="CHEBI:15378"/>
        <dbReference type="ChEBI" id="CHEBI:16335"/>
        <dbReference type="ChEBI" id="CHEBI:17596"/>
        <dbReference type="ChEBI" id="CHEBI:28938"/>
        <dbReference type="EC" id="3.5.4.4"/>
    </reaction>
    <physiologicalReaction direction="left-to-right" evidence="8">
        <dbReference type="Rhea" id="RHEA:24409"/>
    </physiologicalReaction>
</comment>
<dbReference type="STRING" id="197221.gene:10748925"/>
<accession>Q8DGK9</accession>
<keyword evidence="4" id="KW-0808">Transferase</keyword>
<organism evidence="12 13">
    <name type="scientific">Thermosynechococcus vestitus (strain NIES-2133 / IAM M-273 / BP-1)</name>
    <dbReference type="NCBI Taxonomy" id="197221"/>
    <lineage>
        <taxon>Bacteria</taxon>
        <taxon>Bacillati</taxon>
        <taxon>Cyanobacteriota</taxon>
        <taxon>Cyanophyceae</taxon>
        <taxon>Acaryochloridales</taxon>
        <taxon>Thermosynechococcaceae</taxon>
        <taxon>Thermosynechococcus</taxon>
    </lineage>
</organism>
<dbReference type="InterPro" id="IPR038371">
    <property type="entry name" value="Cu_polyphenol_OxRdtase_sf"/>
</dbReference>
<dbReference type="GO" id="GO:0016787">
    <property type="term" value="F:hydrolase activity"/>
    <property type="evidence" value="ECO:0007669"/>
    <property type="project" value="UniProtKB-KW"/>
</dbReference>
<gene>
    <name evidence="12" type="ordered locus">tll2307</name>
</gene>
<dbReference type="GO" id="GO:0005507">
    <property type="term" value="F:copper ion binding"/>
    <property type="evidence" value="ECO:0007669"/>
    <property type="project" value="TreeGrafter"/>
</dbReference>
<evidence type="ECO:0000256" key="11">
    <source>
        <dbReference type="RuleBase" id="RU361274"/>
    </source>
</evidence>
<dbReference type="PATRIC" id="fig|197221.4.peg.2416"/>
<keyword evidence="7" id="KW-0862">Zinc</keyword>
<evidence type="ECO:0000256" key="9">
    <source>
        <dbReference type="ARBA" id="ARBA00048968"/>
    </source>
</evidence>
<evidence type="ECO:0000313" key="12">
    <source>
        <dbReference type="EMBL" id="BAC09859.1"/>
    </source>
</evidence>
<evidence type="ECO:0000256" key="5">
    <source>
        <dbReference type="ARBA" id="ARBA00022723"/>
    </source>
</evidence>
<dbReference type="EnsemblBacteria" id="BAC09859">
    <property type="protein sequence ID" value="BAC09859"/>
    <property type="gene ID" value="BAC09859"/>
</dbReference>
<evidence type="ECO:0000256" key="7">
    <source>
        <dbReference type="ARBA" id="ARBA00022833"/>
    </source>
</evidence>
<evidence type="ECO:0000256" key="4">
    <source>
        <dbReference type="ARBA" id="ARBA00022679"/>
    </source>
</evidence>
<dbReference type="KEGG" id="tel:tll2307"/>
<sequence>MSPRCRGSLLMWHWQTTELGRFLTCDLLQGFRHGFFTRDWQGQDLSALTAALGATATPLRTQQVHGDRVALAAEVLAWEQPLAADALVATGSNQALWVCSADCVPLLVADVASGRVAAIHAGWRGTAIQISKATLQQMQACGSDLANLRIAMGPAIRGEVYQVGLKVARALAQTILEGITETTDRDDLYQRFAALDPAAVFLDPDPERLRVDVARVNRLQLLQLGLRDEQIALSPHCTFRDAEFFFSYRREPLKQVQWSGIVSRFR</sequence>
<reference evidence="12 13" key="1">
    <citation type="journal article" date="2002" name="DNA Res.">
        <title>Complete genome structure of the thermophilic cyanobacterium Thermosynechococcus elongatus BP-1.</title>
        <authorList>
            <person name="Nakamura Y."/>
            <person name="Kaneko T."/>
            <person name="Sato S."/>
            <person name="Ikeuchi M."/>
            <person name="Katoh H."/>
            <person name="Sasamoto S."/>
            <person name="Watanabe A."/>
            <person name="Iriguchi M."/>
            <person name="Kawashima K."/>
            <person name="Kimura T."/>
            <person name="Kishida Y."/>
            <person name="Kiyokawa C."/>
            <person name="Kohara M."/>
            <person name="Matsumoto M."/>
            <person name="Matsuno A."/>
            <person name="Nakazaki N."/>
            <person name="Shimpo S."/>
            <person name="Sugimoto M."/>
            <person name="Takeuchi C."/>
            <person name="Yamada M."/>
            <person name="Tabata S."/>
        </authorList>
    </citation>
    <scope>NUCLEOTIDE SEQUENCE [LARGE SCALE GENOMIC DNA]</scope>
    <source>
        <strain evidence="13">IAM M-273 / NIES-2133 / BP-1</strain>
    </source>
</reference>
<name>Q8DGK9_THEVB</name>
<dbReference type="NCBIfam" id="TIGR00726">
    <property type="entry name" value="peptidoglycan editing factor PgeF"/>
    <property type="match status" value="1"/>
</dbReference>
<dbReference type="eggNOG" id="COG1496">
    <property type="taxonomic scope" value="Bacteria"/>
</dbReference>
<dbReference type="CDD" id="cd16833">
    <property type="entry name" value="YfiH"/>
    <property type="match status" value="1"/>
</dbReference>
<proteinExistence type="inferred from homology"/>